<dbReference type="InterPro" id="IPR016062">
    <property type="entry name" value="TM1410-rel"/>
</dbReference>
<evidence type="ECO:0000256" key="1">
    <source>
        <dbReference type="SAM" id="SignalP"/>
    </source>
</evidence>
<reference evidence="4" key="1">
    <citation type="journal article" date="2019" name="Int. J. Syst. Evol. Microbiol.">
        <title>The Global Catalogue of Microorganisms (GCM) 10K type strain sequencing project: providing services to taxonomists for standard genome sequencing and annotation.</title>
        <authorList>
            <consortium name="The Broad Institute Genomics Platform"/>
            <consortium name="The Broad Institute Genome Sequencing Center for Infectious Disease"/>
            <person name="Wu L."/>
            <person name="Ma J."/>
        </authorList>
    </citation>
    <scope>NUCLEOTIDE SEQUENCE [LARGE SCALE GENOMIC DNA]</scope>
    <source>
        <strain evidence="4">KCTC 42964</strain>
    </source>
</reference>
<evidence type="ECO:0000313" key="3">
    <source>
        <dbReference type="EMBL" id="MFC3226854.1"/>
    </source>
</evidence>
<keyword evidence="1" id="KW-0732">Signal</keyword>
<dbReference type="Pfam" id="PF03537">
    <property type="entry name" value="Glyco_hydro_114"/>
    <property type="match status" value="1"/>
</dbReference>
<dbReference type="EMBL" id="JBHRTR010000017">
    <property type="protein sequence ID" value="MFC3226854.1"/>
    <property type="molecule type" value="Genomic_DNA"/>
</dbReference>
<accession>A0ABV7KX44</accession>
<evidence type="ECO:0000259" key="2">
    <source>
        <dbReference type="Pfam" id="PF03537"/>
    </source>
</evidence>
<name>A0ABV7KX44_9PROT</name>
<dbReference type="PANTHER" id="PTHR35882:SF2">
    <property type="entry name" value="PELA"/>
    <property type="match status" value="1"/>
</dbReference>
<protein>
    <submittedName>
        <fullName evidence="3">Endo alpha-1,4 polygalactosaminidase</fullName>
    </submittedName>
</protein>
<comment type="caution">
    <text evidence="3">The sequence shown here is derived from an EMBL/GenBank/DDBJ whole genome shotgun (WGS) entry which is preliminary data.</text>
</comment>
<dbReference type="RefSeq" id="WP_379898997.1">
    <property type="nucleotide sequence ID" value="NZ_JBHRTR010000017.1"/>
</dbReference>
<gene>
    <name evidence="3" type="ORF">ACFOGJ_06420</name>
</gene>
<evidence type="ECO:0000313" key="4">
    <source>
        <dbReference type="Proteomes" id="UP001595528"/>
    </source>
</evidence>
<proteinExistence type="predicted"/>
<dbReference type="SUPFAM" id="SSF51445">
    <property type="entry name" value="(Trans)glycosidases"/>
    <property type="match status" value="1"/>
</dbReference>
<dbReference type="Gene3D" id="3.20.20.70">
    <property type="entry name" value="Aldolase class I"/>
    <property type="match status" value="1"/>
</dbReference>
<dbReference type="PANTHER" id="PTHR35882">
    <property type="entry name" value="PELA"/>
    <property type="match status" value="1"/>
</dbReference>
<dbReference type="InterPro" id="IPR017853">
    <property type="entry name" value="GH"/>
</dbReference>
<dbReference type="PRINTS" id="PR01545">
    <property type="entry name" value="THEMAYE10DUF"/>
</dbReference>
<feature type="domain" description="Glycoside-hydrolase family GH114 TIM-barrel" evidence="2">
    <location>
        <begin position="50"/>
        <end position="282"/>
    </location>
</feature>
<keyword evidence="4" id="KW-1185">Reference proteome</keyword>
<organism evidence="3 4">
    <name type="scientific">Marinibaculum pumilum</name>
    <dbReference type="NCBI Taxonomy" id="1766165"/>
    <lineage>
        <taxon>Bacteria</taxon>
        <taxon>Pseudomonadati</taxon>
        <taxon>Pseudomonadota</taxon>
        <taxon>Alphaproteobacteria</taxon>
        <taxon>Rhodospirillales</taxon>
        <taxon>Rhodospirillaceae</taxon>
        <taxon>Marinibaculum</taxon>
    </lineage>
</organism>
<feature type="signal peptide" evidence="1">
    <location>
        <begin position="1"/>
        <end position="25"/>
    </location>
</feature>
<feature type="chain" id="PRO_5047302912" evidence="1">
    <location>
        <begin position="26"/>
        <end position="290"/>
    </location>
</feature>
<sequence length="290" mass="33157">MSARQRLAALLSLLGLLPMISPAAAQQSDPLRPDPLHWAVYYSDQLPAAAFADYDLVVFDGRHHPDLRSLQDRGVRLFGYINVGEVANYEPHYGLVQKMGLLGLQNPSWPDSRMVDLRDPRWTEMVLNRLIPEVLREGFDGIFLDTLDNAGYLEREDPKAYAGMTEAGRRLVRAIRRHYPDLPVILNRGYDLLPDVADAVDYVLGESVRTDYDFETKEYGWVPEDLYQEQVRILDGARRANPALHILTLDYWYPEQTDTIARIYEIERGNGFSPYVATVELDRLVPEPKP</sequence>
<dbReference type="InterPro" id="IPR013785">
    <property type="entry name" value="Aldolase_TIM"/>
</dbReference>
<dbReference type="InterPro" id="IPR004352">
    <property type="entry name" value="GH114_TIM-barrel"/>
</dbReference>
<dbReference type="Proteomes" id="UP001595528">
    <property type="component" value="Unassembled WGS sequence"/>
</dbReference>